<reference evidence="7 9" key="2">
    <citation type="submission" date="2016-10" db="EMBL/GenBank/DDBJ databases">
        <authorList>
            <person name="de Groot N.N."/>
        </authorList>
    </citation>
    <scope>NUCLEOTIDE SEQUENCE [LARGE SCALE GENOMIC DNA]</scope>
    <source>
        <strain evidence="7 9">DSM 2895</strain>
    </source>
</reference>
<feature type="domain" description="Tail sheath protein Gp18-like" evidence="5">
    <location>
        <begin position="34"/>
        <end position="91"/>
    </location>
</feature>
<dbReference type="Proteomes" id="UP000037269">
    <property type="component" value="Unassembled WGS sequence"/>
</dbReference>
<comment type="similarity">
    <text evidence="1">Belongs to the myoviridae tail sheath protein family.</text>
</comment>
<proteinExistence type="inferred from homology"/>
<dbReference type="Pfam" id="PF17482">
    <property type="entry name" value="Phage_sheath_1C"/>
    <property type="match status" value="1"/>
</dbReference>
<organism evidence="6 8">
    <name type="scientific">Aneurinibacillus migulanus</name>
    <name type="common">Bacillus migulanus</name>
    <dbReference type="NCBI Taxonomy" id="47500"/>
    <lineage>
        <taxon>Bacteria</taxon>
        <taxon>Bacillati</taxon>
        <taxon>Bacillota</taxon>
        <taxon>Bacilli</taxon>
        <taxon>Bacillales</taxon>
        <taxon>Paenibacillaceae</taxon>
        <taxon>Aneurinibacillus group</taxon>
        <taxon>Aneurinibacillus</taxon>
    </lineage>
</organism>
<dbReference type="OrthoDB" id="89060at2"/>
<evidence type="ECO:0000259" key="5">
    <source>
        <dbReference type="Pfam" id="PF22671"/>
    </source>
</evidence>
<dbReference type="InterPro" id="IPR020287">
    <property type="entry name" value="Tail_sheath_C"/>
</dbReference>
<dbReference type="GeneID" id="42309174"/>
<dbReference type="Gene3D" id="2.60.40.4290">
    <property type="match status" value="1"/>
</dbReference>
<evidence type="ECO:0000313" key="6">
    <source>
        <dbReference type="EMBL" id="KON90521.1"/>
    </source>
</evidence>
<evidence type="ECO:0000259" key="2">
    <source>
        <dbReference type="Pfam" id="PF04984"/>
    </source>
</evidence>
<dbReference type="InterPro" id="IPR054564">
    <property type="entry name" value="Gp18_domIII_N"/>
</dbReference>
<accession>A0A0D1WNL8</accession>
<protein>
    <submittedName>
        <fullName evidence="7">Phage tail sheath protein</fullName>
    </submittedName>
</protein>
<evidence type="ECO:0000259" key="3">
    <source>
        <dbReference type="Pfam" id="PF17481"/>
    </source>
</evidence>
<reference evidence="6 8" key="1">
    <citation type="submission" date="2015-07" db="EMBL/GenBank/DDBJ databases">
        <title>Fjat-14205 dsm 2895.</title>
        <authorList>
            <person name="Liu B."/>
            <person name="Wang J."/>
            <person name="Zhu Y."/>
            <person name="Liu G."/>
            <person name="Chen Q."/>
            <person name="Chen Z."/>
            <person name="Lan J."/>
            <person name="Che J."/>
            <person name="Ge C."/>
            <person name="Shi H."/>
            <person name="Pan Z."/>
            <person name="Liu X."/>
        </authorList>
    </citation>
    <scope>NUCLEOTIDE SEQUENCE [LARGE SCALE GENOMIC DNA]</scope>
    <source>
        <strain evidence="6 8">DSM 2895</strain>
    </source>
</reference>
<evidence type="ECO:0000313" key="8">
    <source>
        <dbReference type="Proteomes" id="UP000037269"/>
    </source>
</evidence>
<dbReference type="EMBL" id="LGUG01000012">
    <property type="protein sequence ID" value="KON90521.1"/>
    <property type="molecule type" value="Genomic_DNA"/>
</dbReference>
<dbReference type="Pfam" id="PF22671">
    <property type="entry name" value="Gp18_domIII_N"/>
    <property type="match status" value="1"/>
</dbReference>
<dbReference type="Gene3D" id="3.30.360.90">
    <property type="match status" value="1"/>
</dbReference>
<dbReference type="Pfam" id="PF04984">
    <property type="entry name" value="Phage_sheath_1"/>
    <property type="match status" value="1"/>
</dbReference>
<gene>
    <name evidence="6" type="ORF">AF333_29010</name>
    <name evidence="7" type="ORF">SAMN04487909_12827</name>
</gene>
<dbReference type="Gene3D" id="3.30.1370.220">
    <property type="match status" value="1"/>
</dbReference>
<keyword evidence="8" id="KW-1185">Reference proteome</keyword>
<dbReference type="AlphaFoldDB" id="A0A0D1WNL8"/>
<dbReference type="STRING" id="47500.AF333_29010"/>
<evidence type="ECO:0000256" key="1">
    <source>
        <dbReference type="ARBA" id="ARBA00008005"/>
    </source>
</evidence>
<feature type="domain" description="Phage tail sheath protein-like beta-sandwich" evidence="3">
    <location>
        <begin position="92"/>
        <end position="184"/>
    </location>
</feature>
<dbReference type="InterPro" id="IPR035089">
    <property type="entry name" value="Phage_sheath_subtilisin"/>
</dbReference>
<evidence type="ECO:0000313" key="7">
    <source>
        <dbReference type="EMBL" id="SDJ77068.1"/>
    </source>
</evidence>
<dbReference type="InterPro" id="IPR035326">
    <property type="entry name" value="Beta_sandwich_Seath"/>
</dbReference>
<evidence type="ECO:0000259" key="4">
    <source>
        <dbReference type="Pfam" id="PF17482"/>
    </source>
</evidence>
<feature type="domain" description="Tail sheath protein subtilisin-like" evidence="2">
    <location>
        <begin position="186"/>
        <end position="332"/>
    </location>
</feature>
<feature type="domain" description="Tail sheath protein C-terminal" evidence="4">
    <location>
        <begin position="339"/>
        <end position="441"/>
    </location>
</feature>
<dbReference type="Pfam" id="PF17481">
    <property type="entry name" value="Phage_sheath_domII"/>
    <property type="match status" value="1"/>
</dbReference>
<evidence type="ECO:0000313" key="9">
    <source>
        <dbReference type="Proteomes" id="UP000182836"/>
    </source>
</evidence>
<dbReference type="RefSeq" id="WP_043063230.1">
    <property type="nucleotide sequence ID" value="NZ_BJOA01000092.1"/>
</dbReference>
<dbReference type="Gene3D" id="3.30.1490.360">
    <property type="match status" value="1"/>
</dbReference>
<sequence length="442" mass="48991">MAGGTFQTGERKVRPGFYARFISAAQDRIAVAPRGTVILPLTLNWGRAKEFTTIEVEKDTMDKLGYDYNDPEMLLIREARKLAKKVKVYKLNKGEKAKGTFGTTSICTVEAINDGTRGNDITIVSQVNVLDTTKKDVITYVKGRQVDKQTQAEIESLVPNEWVTFSGTGAIEATAGTTLTGGTNGTVINADYTDFMTACETEFFDTIGFLSDDVTLKTTFVGFIRRLREDEGRKVKGVVAGYEADYEGIINVKNSVKLLDGTELTKERAVAWVAGADAGASITKSNTYQRYDGAVDAIPRYTNSEIIEAINKGEFVFVNDGEQVKVEYDINSLVTTGQDKNSRFKKNRVMRTLDAIHNDIKREIERNYIGKMNNNADGQAILKASVIGYLETLQNANAIQNLDKDADFVIDPVLSVDDEVHATIYVQPVDSMEKFYFTILVR</sequence>
<dbReference type="Proteomes" id="UP000182836">
    <property type="component" value="Unassembled WGS sequence"/>
</dbReference>
<dbReference type="PATRIC" id="fig|47500.8.peg.5170"/>
<dbReference type="Gene3D" id="3.40.50.11790">
    <property type="match status" value="1"/>
</dbReference>
<dbReference type="EMBL" id="FNED01000028">
    <property type="protein sequence ID" value="SDJ77068.1"/>
    <property type="molecule type" value="Genomic_DNA"/>
</dbReference>
<name>A0A0D1WNL8_ANEMI</name>